<feature type="domain" description="FAD dependent oxidoreductase" evidence="6">
    <location>
        <begin position="9"/>
        <end position="393"/>
    </location>
</feature>
<dbReference type="Gene3D" id="3.50.50.60">
    <property type="entry name" value="FAD/NAD(P)-binding domain"/>
    <property type="match status" value="1"/>
</dbReference>
<proteinExistence type="inferred from homology"/>
<dbReference type="Proteomes" id="UP000053617">
    <property type="component" value="Unassembled WGS sequence"/>
</dbReference>
<dbReference type="GO" id="GO:0051698">
    <property type="term" value="F:saccharopine oxidase activity"/>
    <property type="evidence" value="ECO:0007669"/>
    <property type="project" value="TreeGrafter"/>
</dbReference>
<dbReference type="Pfam" id="PF01266">
    <property type="entry name" value="DAO"/>
    <property type="match status" value="1"/>
</dbReference>
<dbReference type="HOGENOM" id="CLU_007884_0_2_1"/>
<dbReference type="InterPro" id="IPR036188">
    <property type="entry name" value="FAD/NAD-bd_sf"/>
</dbReference>
<keyword evidence="8" id="KW-1185">Reference proteome</keyword>
<sequence length="455" mass="50735">MPKDKHAPVAIIGAGPWGLSTAYHLVQQGYDDITVFERSWKIPSPYSAGNDLNKIVRSQYDTDFYTELGLEAIEGWKTPDFSPYYHQTGHLVTVSGQASLKATQHHEEAFEYVTKHPVLSRGVQPINTRAQFQEYAWQLSGPLKGFKGYFNRLEGYAHSANALRGIYTLLAGRGVKFLLGPEIGHVVELIYDSPLVSSSSRSSRCTGVRTRDGKAHAVQTTICALGAYGASLIPLLGSFNVARCWSVAHIQLTQRECDILRGLPVVNVRDLGFYFEPDPETRLLKLCPLGAGFSNPDTKTGISLPPATDTPLLHDYIPLEDEQKLRTLLCETLTWLADRPFINNKLCWFSDTCDSEYCIDFVPGTGGSLVVLSGDSGHGFKMMPIFGKWVVELLDRGEQQIPRWRWRDTATEGSKDNDWGNDVSWRFGEAKTINEIVEERKNQNCGAKASSRSRL</sequence>
<evidence type="ECO:0000313" key="8">
    <source>
        <dbReference type="Proteomes" id="UP000053617"/>
    </source>
</evidence>
<evidence type="ECO:0000256" key="3">
    <source>
        <dbReference type="ARBA" id="ARBA00022630"/>
    </source>
</evidence>
<dbReference type="GeneID" id="25293176"/>
<evidence type="ECO:0000256" key="1">
    <source>
        <dbReference type="ARBA" id="ARBA00001974"/>
    </source>
</evidence>
<dbReference type="InterPro" id="IPR006076">
    <property type="entry name" value="FAD-dep_OxRdtase"/>
</dbReference>
<dbReference type="STRING" id="1442369.A0A0D2H9G2"/>
<dbReference type="GO" id="GO:0050660">
    <property type="term" value="F:flavin adenine dinucleotide binding"/>
    <property type="evidence" value="ECO:0007669"/>
    <property type="project" value="InterPro"/>
</dbReference>
<dbReference type="OrthoDB" id="2219495at2759"/>
<dbReference type="SUPFAM" id="SSF51905">
    <property type="entry name" value="FAD/NAD(P)-binding domain"/>
    <property type="match status" value="1"/>
</dbReference>
<dbReference type="InterPro" id="IPR045170">
    <property type="entry name" value="MTOX"/>
</dbReference>
<gene>
    <name evidence="7" type="ORF">Z518_05105</name>
</gene>
<comment type="cofactor">
    <cofactor evidence="1">
        <name>FAD</name>
        <dbReference type="ChEBI" id="CHEBI:57692"/>
    </cofactor>
</comment>
<keyword evidence="4" id="KW-0274">FAD</keyword>
<dbReference type="EMBL" id="KN847477">
    <property type="protein sequence ID" value="KIX07128.1"/>
    <property type="molecule type" value="Genomic_DNA"/>
</dbReference>
<reference evidence="7 8" key="1">
    <citation type="submission" date="2015-01" db="EMBL/GenBank/DDBJ databases">
        <title>The Genome Sequence of Rhinocladiella mackenzie CBS 650.93.</title>
        <authorList>
            <consortium name="The Broad Institute Genomics Platform"/>
            <person name="Cuomo C."/>
            <person name="de Hoog S."/>
            <person name="Gorbushina A."/>
            <person name="Stielow B."/>
            <person name="Teixiera M."/>
            <person name="Abouelleil A."/>
            <person name="Chapman S.B."/>
            <person name="Priest M."/>
            <person name="Young S.K."/>
            <person name="Wortman J."/>
            <person name="Nusbaum C."/>
            <person name="Birren B."/>
        </authorList>
    </citation>
    <scope>NUCLEOTIDE SEQUENCE [LARGE SCALE GENOMIC DNA]</scope>
    <source>
        <strain evidence="7 8">CBS 650.93</strain>
    </source>
</reference>
<evidence type="ECO:0000256" key="4">
    <source>
        <dbReference type="ARBA" id="ARBA00022827"/>
    </source>
</evidence>
<protein>
    <submittedName>
        <fullName evidence="7">Rhinocladiella mackenziei CBS 650.93 unplaced genomic scaffold supercont1.3, whole genome shotgun sequence</fullName>
    </submittedName>
</protein>
<evidence type="ECO:0000256" key="2">
    <source>
        <dbReference type="ARBA" id="ARBA00010989"/>
    </source>
</evidence>
<dbReference type="PANTHER" id="PTHR10961">
    <property type="entry name" value="PEROXISOMAL SARCOSINE OXIDASE"/>
    <property type="match status" value="1"/>
</dbReference>
<organism evidence="7 8">
    <name type="scientific">Rhinocladiella mackenziei CBS 650.93</name>
    <dbReference type="NCBI Taxonomy" id="1442369"/>
    <lineage>
        <taxon>Eukaryota</taxon>
        <taxon>Fungi</taxon>
        <taxon>Dikarya</taxon>
        <taxon>Ascomycota</taxon>
        <taxon>Pezizomycotina</taxon>
        <taxon>Eurotiomycetes</taxon>
        <taxon>Chaetothyriomycetidae</taxon>
        <taxon>Chaetothyriales</taxon>
        <taxon>Herpotrichiellaceae</taxon>
        <taxon>Rhinocladiella</taxon>
    </lineage>
</organism>
<dbReference type="GO" id="GO:0008115">
    <property type="term" value="F:sarcosine oxidase activity"/>
    <property type="evidence" value="ECO:0007669"/>
    <property type="project" value="TreeGrafter"/>
</dbReference>
<accession>A0A0D2H9G2</accession>
<name>A0A0D2H9G2_9EURO</name>
<evidence type="ECO:0000256" key="5">
    <source>
        <dbReference type="ARBA" id="ARBA00023002"/>
    </source>
</evidence>
<dbReference type="Gene3D" id="3.30.9.10">
    <property type="entry name" value="D-Amino Acid Oxidase, subunit A, domain 2"/>
    <property type="match status" value="1"/>
</dbReference>
<evidence type="ECO:0000259" key="6">
    <source>
        <dbReference type="Pfam" id="PF01266"/>
    </source>
</evidence>
<dbReference type="VEuPathDB" id="FungiDB:Z518_05105"/>
<dbReference type="PANTHER" id="PTHR10961:SF26">
    <property type="entry name" value="L-SACCHAROPINE OXIDASE"/>
    <property type="match status" value="1"/>
</dbReference>
<keyword evidence="3" id="KW-0285">Flavoprotein</keyword>
<dbReference type="AlphaFoldDB" id="A0A0D2H9G2"/>
<dbReference type="RefSeq" id="XP_013274264.1">
    <property type="nucleotide sequence ID" value="XM_013418810.1"/>
</dbReference>
<dbReference type="PRINTS" id="PR00420">
    <property type="entry name" value="RNGMNOXGNASE"/>
</dbReference>
<keyword evidence="5" id="KW-0560">Oxidoreductase</keyword>
<comment type="similarity">
    <text evidence="2">Belongs to the MSOX/MTOX family.</text>
</comment>
<evidence type="ECO:0000313" key="7">
    <source>
        <dbReference type="EMBL" id="KIX07128.1"/>
    </source>
</evidence>